<organism evidence="5 6">
    <name type="scientific">Chromobacterium violaceum</name>
    <dbReference type="NCBI Taxonomy" id="536"/>
    <lineage>
        <taxon>Bacteria</taxon>
        <taxon>Pseudomonadati</taxon>
        <taxon>Pseudomonadota</taxon>
        <taxon>Betaproteobacteria</taxon>
        <taxon>Neisseriales</taxon>
        <taxon>Chromobacteriaceae</taxon>
        <taxon>Chromobacterium</taxon>
    </lineage>
</organism>
<evidence type="ECO:0000256" key="2">
    <source>
        <dbReference type="PROSITE-ProRule" id="PRU00169"/>
    </source>
</evidence>
<dbReference type="Pfam" id="PF00072">
    <property type="entry name" value="Response_reg"/>
    <property type="match status" value="1"/>
</dbReference>
<evidence type="ECO:0000256" key="3">
    <source>
        <dbReference type="SAM" id="MobiDB-lite"/>
    </source>
</evidence>
<evidence type="ECO:0000313" key="5">
    <source>
        <dbReference type="EMBL" id="VEB41792.1"/>
    </source>
</evidence>
<keyword evidence="5" id="KW-0808">Transferase</keyword>
<proteinExistence type="predicted"/>
<dbReference type="PANTHER" id="PTHR45339">
    <property type="entry name" value="HYBRID SIGNAL TRANSDUCTION HISTIDINE KINASE J"/>
    <property type="match status" value="1"/>
</dbReference>
<dbReference type="CDD" id="cd17546">
    <property type="entry name" value="REC_hyHK_CKI1_RcsC-like"/>
    <property type="match status" value="1"/>
</dbReference>
<keyword evidence="1 2" id="KW-0597">Phosphoprotein</keyword>
<dbReference type="EMBL" id="LR134182">
    <property type="protein sequence ID" value="VEB41792.1"/>
    <property type="molecule type" value="Genomic_DNA"/>
</dbReference>
<sequence>MVVERGGIGRDEVAKLVGGIGGDIVAAAPDTDWQALLERHRCQLAVLDLGKAAIADSVAVAEALRGVDPEISLVFYASGKPGEEDEAALRAYSDCVIVKTPQAGQRLLENVERFLRDVPRQRAERKAPAAASGSKLLDGRRVLVVDDDPRNLFVITAALERHGARLNSAVNGRRALEFLQHQSVDLVLMDIMMPEMDGYQAIAAIRANPAWKDIPVVAITAKALPAEREKILATGADDYLSKPVDYDLLVARVAHWCEGRAGERRRSAAIRAVPGRDTGEAGRAGGPRRHAGVAARTGGAGAGPELLRRRSVGAELLCAIADRLDRAAS</sequence>
<protein>
    <submittedName>
        <fullName evidence="5">Signal transduction histidine-protein kinase BarA</fullName>
        <ecNumber evidence="5">2.7.13.3</ecNumber>
    </submittedName>
</protein>
<dbReference type="PROSITE" id="PS50110">
    <property type="entry name" value="RESPONSE_REGULATORY"/>
    <property type="match status" value="1"/>
</dbReference>
<feature type="modified residue" description="4-aspartylphosphate" evidence="2">
    <location>
        <position position="190"/>
    </location>
</feature>
<evidence type="ECO:0000313" key="6">
    <source>
        <dbReference type="Proteomes" id="UP000275777"/>
    </source>
</evidence>
<reference evidence="5 6" key="1">
    <citation type="submission" date="2018-12" db="EMBL/GenBank/DDBJ databases">
        <authorList>
            <consortium name="Pathogen Informatics"/>
        </authorList>
    </citation>
    <scope>NUCLEOTIDE SEQUENCE [LARGE SCALE GENOMIC DNA]</scope>
    <source>
        <strain evidence="5 6">NCTC9695</strain>
    </source>
</reference>
<dbReference type="EC" id="2.7.13.3" evidence="5"/>
<name>A0A447TA77_CHRVL</name>
<dbReference type="InterPro" id="IPR001789">
    <property type="entry name" value="Sig_transdc_resp-reg_receiver"/>
</dbReference>
<keyword evidence="5" id="KW-0418">Kinase</keyword>
<dbReference type="Gene3D" id="3.40.50.2300">
    <property type="match status" value="1"/>
</dbReference>
<feature type="region of interest" description="Disordered" evidence="3">
    <location>
        <begin position="274"/>
        <end position="300"/>
    </location>
</feature>
<accession>A0A447TA77</accession>
<evidence type="ECO:0000256" key="1">
    <source>
        <dbReference type="ARBA" id="ARBA00022553"/>
    </source>
</evidence>
<gene>
    <name evidence="5" type="primary">barA_4</name>
    <name evidence="5" type="ORF">NCTC9695_02232</name>
</gene>
<dbReference type="SUPFAM" id="SSF52172">
    <property type="entry name" value="CheY-like"/>
    <property type="match status" value="1"/>
</dbReference>
<evidence type="ECO:0000259" key="4">
    <source>
        <dbReference type="PROSITE" id="PS50110"/>
    </source>
</evidence>
<feature type="domain" description="Response regulatory" evidence="4">
    <location>
        <begin position="141"/>
        <end position="257"/>
    </location>
</feature>
<dbReference type="GO" id="GO:0000160">
    <property type="term" value="P:phosphorelay signal transduction system"/>
    <property type="evidence" value="ECO:0007669"/>
    <property type="project" value="InterPro"/>
</dbReference>
<dbReference type="GO" id="GO:0004673">
    <property type="term" value="F:protein histidine kinase activity"/>
    <property type="evidence" value="ECO:0007669"/>
    <property type="project" value="UniProtKB-EC"/>
</dbReference>
<dbReference type="SMART" id="SM00448">
    <property type="entry name" value="REC"/>
    <property type="match status" value="1"/>
</dbReference>
<dbReference type="AlphaFoldDB" id="A0A447TA77"/>
<dbReference type="InterPro" id="IPR011006">
    <property type="entry name" value="CheY-like_superfamily"/>
</dbReference>
<dbReference type="Proteomes" id="UP000275777">
    <property type="component" value="Chromosome"/>
</dbReference>
<dbReference type="PANTHER" id="PTHR45339:SF3">
    <property type="entry name" value="HISTIDINE KINASE"/>
    <property type="match status" value="1"/>
</dbReference>